<evidence type="ECO:0000256" key="3">
    <source>
        <dbReference type="ARBA" id="ARBA00022764"/>
    </source>
</evidence>
<accession>A0A1B7I353</accession>
<evidence type="ECO:0000256" key="1">
    <source>
        <dbReference type="ARBA" id="ARBA00004418"/>
    </source>
</evidence>
<dbReference type="RefSeq" id="WP_064513326.1">
    <property type="nucleotide sequence ID" value="NZ_LXEP01000011.1"/>
</dbReference>
<evidence type="ECO:0000313" key="7">
    <source>
        <dbReference type="EMBL" id="OAT22694.1"/>
    </source>
</evidence>
<dbReference type="Proteomes" id="UP000078504">
    <property type="component" value="Unassembled WGS sequence"/>
</dbReference>
<dbReference type="GO" id="GO:0045135">
    <property type="term" value="F:poly(beta-D-mannuronate) lyase activity"/>
    <property type="evidence" value="ECO:0007669"/>
    <property type="project" value="UniProtKB-EC"/>
</dbReference>
<evidence type="ECO:0000256" key="4">
    <source>
        <dbReference type="ARBA" id="ARBA00023239"/>
    </source>
</evidence>
<proteinExistence type="predicted"/>
<dbReference type="PANTHER" id="PTHR39210:SF1">
    <property type="entry name" value="HEPARIN-SULFATE LYASE"/>
    <property type="match status" value="1"/>
</dbReference>
<protein>
    <submittedName>
        <fullName evidence="7">Poly(Beta-D-mannuronate) lyase</fullName>
        <ecNumber evidence="7">4.2.2.3</ecNumber>
    </submittedName>
</protein>
<dbReference type="InterPro" id="IPR008397">
    <property type="entry name" value="Alginate_lyase_dom"/>
</dbReference>
<dbReference type="AlphaFoldDB" id="A0A1B7I353"/>
<dbReference type="PATRIC" id="fig|1354253.4.peg.1337"/>
<dbReference type="PANTHER" id="PTHR39210">
    <property type="entry name" value="HEPARIN-SULFATE LYASE"/>
    <property type="match status" value="1"/>
</dbReference>
<organism evidence="7 8">
    <name type="scientific">Buttiauxella gaviniae ATCC 51604</name>
    <dbReference type="NCBI Taxonomy" id="1354253"/>
    <lineage>
        <taxon>Bacteria</taxon>
        <taxon>Pseudomonadati</taxon>
        <taxon>Pseudomonadota</taxon>
        <taxon>Gammaproteobacteria</taxon>
        <taxon>Enterobacterales</taxon>
        <taxon>Enterobacteriaceae</taxon>
        <taxon>Buttiauxella</taxon>
    </lineage>
</organism>
<evidence type="ECO:0000259" key="6">
    <source>
        <dbReference type="Pfam" id="PF07940"/>
    </source>
</evidence>
<feature type="domain" description="Heparinase II/III-like C-terminal" evidence="6">
    <location>
        <begin position="391"/>
        <end position="536"/>
    </location>
</feature>
<reference evidence="7 8" key="1">
    <citation type="submission" date="2016-04" db="EMBL/GenBank/DDBJ databases">
        <title>ATOL: Assembling a taxonomically balanced genome-scale reconstruction of the evolutionary history of the Enterobacteriaceae.</title>
        <authorList>
            <person name="Plunkett G.III."/>
            <person name="Neeno-Eckwall E.C."/>
            <person name="Glasner J.D."/>
            <person name="Perna N.T."/>
        </authorList>
    </citation>
    <scope>NUCLEOTIDE SEQUENCE [LARGE SCALE GENOMIC DNA]</scope>
    <source>
        <strain evidence="7 8">ATCC 51604</strain>
    </source>
</reference>
<keyword evidence="3" id="KW-0574">Periplasm</keyword>
<dbReference type="Pfam" id="PF05426">
    <property type="entry name" value="Alginate_lyase"/>
    <property type="match status" value="1"/>
</dbReference>
<dbReference type="EMBL" id="LXEP01000011">
    <property type="protein sequence ID" value="OAT22694.1"/>
    <property type="molecule type" value="Genomic_DNA"/>
</dbReference>
<comment type="subcellular location">
    <subcellularLocation>
        <location evidence="1">Periplasm</location>
    </subcellularLocation>
</comment>
<dbReference type="EC" id="4.2.2.3" evidence="7"/>
<comment type="caution">
    <text evidence="7">The sequence shown here is derived from an EMBL/GenBank/DDBJ whole genome shotgun (WGS) entry which is preliminary data.</text>
</comment>
<dbReference type="Pfam" id="PF07940">
    <property type="entry name" value="Hepar_II_III_C"/>
    <property type="match status" value="1"/>
</dbReference>
<dbReference type="InterPro" id="IPR012480">
    <property type="entry name" value="Hepar_II_III_C"/>
</dbReference>
<sequence>MSTWSPLFIDYDDAAALRIHLTRNTLLGETLRLQQQQVEQWLNAPLCVPGHGEGGGPEHTQHKLNYQMMNLAGRMWLITQDARYKERVIQILCIYADRYPQLGDAISHDTNPPGRLFHQTLNEHMFLLYAAEAWHCVKTESTAEQIQHIESNLLRLMAYDATHTHAATFDIVHNHGMWSVAAVAICGYVLGDDEWVLDSLYGLARDSKTGGFFAQLNQLFSCDGYYIEGLYYQRFALRPLLLLAEAISRRQPELNIWEYNHRIIQRACYTLFALAFPDGTLPALNDASKTMDLRDEGAVIAVSLCWQHYGADARLAELARWQSCVWPGLGALSLCKHLENSPAQSLPWPSQLVRDGQDGERGAIGVLRARDNQQDDNMALLYWGGHGNIAGMHSALNHGHFDGLHLSLFNRGREFLRDYGFGRWVNIESKFGGRYIPENNSYCKQTVAHNTVVVDEGCQHNFDKNQAALHHGETHFFITDNPHGQGMSARSHDGWPGVSQQRTVLLLNVPQCEKPLVLDLFSLSSSDKHQYDYCLHGRGQLINTSLPMNYSRSWQPLGDRHGYQHLWDCARSPVPEGESGQLTWLDGDTFYTATGALPQGGELIIAQTGAGDPQFNLRVEPAWLWRTHGDNVVFVTTIESHGYFDEASETSRNARGQVKRVEVLEHEQNAQTKVAVYFVQGEALEIIVDNRPGFGQFSVQLDV</sequence>
<dbReference type="Gene3D" id="2.70.98.70">
    <property type="match status" value="1"/>
</dbReference>
<feature type="domain" description="Alginate lyase" evidence="5">
    <location>
        <begin position="70"/>
        <end position="272"/>
    </location>
</feature>
<dbReference type="Gene3D" id="1.50.10.100">
    <property type="entry name" value="Chondroitin AC/alginate lyase"/>
    <property type="match status" value="1"/>
</dbReference>
<dbReference type="SUPFAM" id="SSF48230">
    <property type="entry name" value="Chondroitin AC/alginate lyase"/>
    <property type="match status" value="1"/>
</dbReference>
<dbReference type="InterPro" id="IPR008929">
    <property type="entry name" value="Chondroitin_lyas"/>
</dbReference>
<evidence type="ECO:0000313" key="8">
    <source>
        <dbReference type="Proteomes" id="UP000078504"/>
    </source>
</evidence>
<gene>
    <name evidence="7" type="ORF">M977_01316</name>
</gene>
<dbReference type="GO" id="GO:0042597">
    <property type="term" value="C:periplasmic space"/>
    <property type="evidence" value="ECO:0007669"/>
    <property type="project" value="UniProtKB-SubCell"/>
</dbReference>
<evidence type="ECO:0000256" key="2">
    <source>
        <dbReference type="ARBA" id="ARBA00022729"/>
    </source>
</evidence>
<name>A0A1B7I353_9ENTR</name>
<keyword evidence="4 7" id="KW-0456">Lyase</keyword>
<keyword evidence="2" id="KW-0732">Signal</keyword>
<evidence type="ECO:0000259" key="5">
    <source>
        <dbReference type="Pfam" id="PF05426"/>
    </source>
</evidence>